<dbReference type="EMBL" id="JACAGJ010000007">
    <property type="protein sequence ID" value="MDM1073499.1"/>
    <property type="molecule type" value="Genomic_DNA"/>
</dbReference>
<dbReference type="Pfam" id="PF04696">
    <property type="entry name" value="Pinin_SDK_memA"/>
    <property type="match status" value="1"/>
</dbReference>
<feature type="transmembrane region" description="Helical" evidence="2">
    <location>
        <begin position="35"/>
        <end position="57"/>
    </location>
</feature>
<evidence type="ECO:0000256" key="1">
    <source>
        <dbReference type="SAM" id="MobiDB-lite"/>
    </source>
</evidence>
<proteinExistence type="predicted"/>
<evidence type="ECO:0000256" key="2">
    <source>
        <dbReference type="SAM" id="Phobius"/>
    </source>
</evidence>
<dbReference type="AlphaFoldDB" id="A0AAJ1QGA6"/>
<reference evidence="4" key="1">
    <citation type="submission" date="2020-06" db="EMBL/GenBank/DDBJ databases">
        <authorList>
            <person name="Dong N."/>
        </authorList>
    </citation>
    <scope>NUCLEOTIDE SEQUENCE</scope>
    <source>
        <strain evidence="4">R655-4</strain>
    </source>
</reference>
<dbReference type="Proteomes" id="UP001170959">
    <property type="component" value="Unassembled WGS sequence"/>
</dbReference>
<organism evidence="4 5">
    <name type="scientific">Empedobacter brevis</name>
    <dbReference type="NCBI Taxonomy" id="247"/>
    <lineage>
        <taxon>Bacteria</taxon>
        <taxon>Pseudomonadati</taxon>
        <taxon>Bacteroidota</taxon>
        <taxon>Flavobacteriia</taxon>
        <taxon>Flavobacteriales</taxon>
        <taxon>Weeksellaceae</taxon>
        <taxon>Empedobacter</taxon>
    </lineage>
</organism>
<feature type="transmembrane region" description="Helical" evidence="2">
    <location>
        <begin position="6"/>
        <end position="23"/>
    </location>
</feature>
<dbReference type="InterPro" id="IPR006786">
    <property type="entry name" value="Pinin_SDK_MemA"/>
</dbReference>
<evidence type="ECO:0000313" key="4">
    <source>
        <dbReference type="EMBL" id="MDM1073499.1"/>
    </source>
</evidence>
<keyword evidence="2" id="KW-0812">Transmembrane</keyword>
<feature type="domain" description="Pinin/SDK/MemA protein" evidence="3">
    <location>
        <begin position="48"/>
        <end position="101"/>
    </location>
</feature>
<sequence>MTYSTLIGALLIAISITMYYFTNLDVSRLFSDKEFLVGITGGTGIGFIFGGFLGWLYKYKSVNKANAKIAEEEKRKVAEQRAQEAAAKEQEKLDLQQEKEESGL</sequence>
<dbReference type="RefSeq" id="WP_150431874.1">
    <property type="nucleotide sequence ID" value="NZ_CP013210.1"/>
</dbReference>
<evidence type="ECO:0000259" key="3">
    <source>
        <dbReference type="Pfam" id="PF04696"/>
    </source>
</evidence>
<accession>A0AAJ1QGA6</accession>
<gene>
    <name evidence="4" type="ORF">HX001_13495</name>
</gene>
<comment type="caution">
    <text evidence="4">The sequence shown here is derived from an EMBL/GenBank/DDBJ whole genome shotgun (WGS) entry which is preliminary data.</text>
</comment>
<feature type="region of interest" description="Disordered" evidence="1">
    <location>
        <begin position="80"/>
        <end position="104"/>
    </location>
</feature>
<keyword evidence="2" id="KW-0472">Membrane</keyword>
<protein>
    <recommendedName>
        <fullName evidence="3">Pinin/SDK/MemA protein domain-containing protein</fullName>
    </recommendedName>
</protein>
<evidence type="ECO:0000313" key="5">
    <source>
        <dbReference type="Proteomes" id="UP001170959"/>
    </source>
</evidence>
<keyword evidence="2" id="KW-1133">Transmembrane helix</keyword>
<reference evidence="4" key="2">
    <citation type="journal article" date="2022" name="Sci. Total Environ.">
        <title>Prevalence, transmission, and molecular epidemiology of tet(X)-positive bacteria among humans, animals, and environmental niches in China: An epidemiological, and genomic-based study.</title>
        <authorList>
            <person name="Dong N."/>
            <person name="Zeng Y."/>
            <person name="Cai C."/>
            <person name="Sun C."/>
            <person name="Lu J."/>
            <person name="Liu C."/>
            <person name="Zhou H."/>
            <person name="Sun Q."/>
            <person name="Shu L."/>
            <person name="Wang H."/>
            <person name="Wang Y."/>
            <person name="Wang S."/>
            <person name="Wu C."/>
            <person name="Chan E.W."/>
            <person name="Chen G."/>
            <person name="Shen Z."/>
            <person name="Chen S."/>
            <person name="Zhang R."/>
        </authorList>
    </citation>
    <scope>NUCLEOTIDE SEQUENCE</scope>
    <source>
        <strain evidence="4">R655-4</strain>
    </source>
</reference>
<name>A0AAJ1QGA6_9FLAO</name>